<dbReference type="AlphaFoldDB" id="A0A0F9JM17"/>
<gene>
    <name evidence="1" type="ORF">LCGC14_1808800</name>
</gene>
<name>A0A0F9JM17_9ZZZZ</name>
<dbReference type="EMBL" id="LAZR01017535">
    <property type="protein sequence ID" value="KKM00003.1"/>
    <property type="molecule type" value="Genomic_DNA"/>
</dbReference>
<reference evidence="1" key="1">
    <citation type="journal article" date="2015" name="Nature">
        <title>Complex archaea that bridge the gap between prokaryotes and eukaryotes.</title>
        <authorList>
            <person name="Spang A."/>
            <person name="Saw J.H."/>
            <person name="Jorgensen S.L."/>
            <person name="Zaremba-Niedzwiedzka K."/>
            <person name="Martijn J."/>
            <person name="Lind A.E."/>
            <person name="van Eijk R."/>
            <person name="Schleper C."/>
            <person name="Guy L."/>
            <person name="Ettema T.J."/>
        </authorList>
    </citation>
    <scope>NUCLEOTIDE SEQUENCE</scope>
</reference>
<comment type="caution">
    <text evidence="1">The sequence shown here is derived from an EMBL/GenBank/DDBJ whole genome shotgun (WGS) entry which is preliminary data.</text>
</comment>
<organism evidence="1">
    <name type="scientific">marine sediment metagenome</name>
    <dbReference type="NCBI Taxonomy" id="412755"/>
    <lineage>
        <taxon>unclassified sequences</taxon>
        <taxon>metagenomes</taxon>
        <taxon>ecological metagenomes</taxon>
    </lineage>
</organism>
<evidence type="ECO:0000313" key="1">
    <source>
        <dbReference type="EMBL" id="KKM00003.1"/>
    </source>
</evidence>
<protein>
    <submittedName>
        <fullName evidence="1">Uncharacterized protein</fullName>
    </submittedName>
</protein>
<proteinExistence type="predicted"/>
<sequence>MKIDFSKLQVSKLDGEPVEDFYKDVANVIYKFTEDLDLVDIAIQINRGNIVELRDSDSQKIVRLFESNKIPMFAFARKAVIDFVTLQKQKSNTDEK</sequence>
<accession>A0A0F9JM17</accession>